<feature type="signal peptide" evidence="1">
    <location>
        <begin position="1"/>
        <end position="24"/>
    </location>
</feature>
<keyword evidence="3" id="KW-1185">Reference proteome</keyword>
<proteinExistence type="predicted"/>
<comment type="caution">
    <text evidence="2">The sequence shown here is derived from an EMBL/GenBank/DDBJ whole genome shotgun (WGS) entry which is preliminary data.</text>
</comment>
<evidence type="ECO:0000256" key="1">
    <source>
        <dbReference type="SAM" id="SignalP"/>
    </source>
</evidence>
<organism evidence="2 3">
    <name type="scientific">Simiduia curdlanivorans</name>
    <dbReference type="NCBI Taxonomy" id="1492769"/>
    <lineage>
        <taxon>Bacteria</taxon>
        <taxon>Pseudomonadati</taxon>
        <taxon>Pseudomonadota</taxon>
        <taxon>Gammaproteobacteria</taxon>
        <taxon>Cellvibrionales</taxon>
        <taxon>Cellvibrionaceae</taxon>
        <taxon>Simiduia</taxon>
    </lineage>
</organism>
<name>A0ABV8V3V3_9GAMM</name>
<dbReference type="Proteomes" id="UP001595840">
    <property type="component" value="Unassembled WGS sequence"/>
</dbReference>
<sequence length="106" mass="11725">MKLSQMIKAAASGLLLVGAAQLSAGEFNQGQAREFCEAKVSESQADQSDFAFRRKAVTNYRRGVYTFMFNYTAKAEGETVSRKVKCEVTKAGELQALDVQNGRWSF</sequence>
<dbReference type="RefSeq" id="WP_290260537.1">
    <property type="nucleotide sequence ID" value="NZ_JAUFQG010000004.1"/>
</dbReference>
<evidence type="ECO:0000313" key="3">
    <source>
        <dbReference type="Proteomes" id="UP001595840"/>
    </source>
</evidence>
<dbReference type="EMBL" id="JBHSCX010000006">
    <property type="protein sequence ID" value="MFC4362423.1"/>
    <property type="molecule type" value="Genomic_DNA"/>
</dbReference>
<feature type="chain" id="PRO_5046045451" evidence="1">
    <location>
        <begin position="25"/>
        <end position="106"/>
    </location>
</feature>
<gene>
    <name evidence="2" type="ORF">ACFOX3_08920</name>
</gene>
<protein>
    <submittedName>
        <fullName evidence="2">Uncharacterized protein</fullName>
    </submittedName>
</protein>
<reference evidence="3" key="1">
    <citation type="journal article" date="2019" name="Int. J. Syst. Evol. Microbiol.">
        <title>The Global Catalogue of Microorganisms (GCM) 10K type strain sequencing project: providing services to taxonomists for standard genome sequencing and annotation.</title>
        <authorList>
            <consortium name="The Broad Institute Genomics Platform"/>
            <consortium name="The Broad Institute Genome Sequencing Center for Infectious Disease"/>
            <person name="Wu L."/>
            <person name="Ma J."/>
        </authorList>
    </citation>
    <scope>NUCLEOTIDE SEQUENCE [LARGE SCALE GENOMIC DNA]</scope>
    <source>
        <strain evidence="3">CECT 8570</strain>
    </source>
</reference>
<accession>A0ABV8V3V3</accession>
<evidence type="ECO:0000313" key="2">
    <source>
        <dbReference type="EMBL" id="MFC4362423.1"/>
    </source>
</evidence>
<keyword evidence="1" id="KW-0732">Signal</keyword>